<dbReference type="Gene3D" id="3.60.21.10">
    <property type="match status" value="1"/>
</dbReference>
<sequence>MRIAYLGDIVGTSGRQALTQQVKTLREQHGADLVIANAENIANGSGITPEQHKKLSAAGVDGMTLGDHAFRKQQIKNTLNTVDNLIRPINLPGQAWGKGYMRLPSPIEGGPDVVVVMIMCRLFMNSVQADDPFAALDRFLESLRSQPPAIVIAEIHGEATSEKIAFGWHANGRVAAVLGSHTHVPTADHRILPSPGSDPSIPGAPVPGLGKGTAYVTDLGMTGPQDSVLGRRVDRVVHHMSTGLPAAFDVAEGNPEVQGVLVDIDPVSRLATHIERVALPADVNQPPFVV</sequence>
<gene>
    <name evidence="3" type="ORF">HNQ40_001458</name>
</gene>
<dbReference type="InterPro" id="IPR029052">
    <property type="entry name" value="Metallo-depent_PP-like"/>
</dbReference>
<evidence type="ECO:0008006" key="5">
    <source>
        <dbReference type="Google" id="ProtNLM"/>
    </source>
</evidence>
<comment type="caution">
    <text evidence="3">The sequence shown here is derived from an EMBL/GenBank/DDBJ whole genome shotgun (WGS) entry which is preliminary data.</text>
</comment>
<feature type="binding site" evidence="2">
    <location>
        <position position="39"/>
    </location>
    <ligand>
        <name>Fe cation</name>
        <dbReference type="ChEBI" id="CHEBI:24875"/>
        <label>1</label>
    </ligand>
</feature>
<feature type="binding site" evidence="2">
    <location>
        <position position="181"/>
    </location>
    <ligand>
        <name>Fe cation</name>
        <dbReference type="ChEBI" id="CHEBI:24875"/>
        <label>2</label>
    </ligand>
</feature>
<dbReference type="PANTHER" id="PTHR36303">
    <property type="entry name" value="2',3'-CYCLIC-NUCLEOTIDE 2'-PHOSPHODIESTERASE"/>
    <property type="match status" value="1"/>
</dbReference>
<dbReference type="EMBL" id="JACHGY010000001">
    <property type="protein sequence ID" value="MBB6429652.1"/>
    <property type="molecule type" value="Genomic_DNA"/>
</dbReference>
<feature type="binding site" evidence="2">
    <location>
        <position position="39"/>
    </location>
    <ligand>
        <name>Fe cation</name>
        <dbReference type="ChEBI" id="CHEBI:24875"/>
        <label>2</label>
    </ligand>
</feature>
<feature type="binding site" evidence="2">
    <location>
        <position position="183"/>
    </location>
    <ligand>
        <name>Fe cation</name>
        <dbReference type="ChEBI" id="CHEBI:24875"/>
        <label>1</label>
    </ligand>
</feature>
<dbReference type="PIRSF" id="PIRSF004789">
    <property type="entry name" value="DR1281"/>
    <property type="match status" value="1"/>
</dbReference>
<dbReference type="Pfam" id="PF13277">
    <property type="entry name" value="YmdB"/>
    <property type="match status" value="1"/>
</dbReference>
<feature type="binding site" evidence="2">
    <location>
        <position position="40"/>
    </location>
    <ligand>
        <name>Fe cation</name>
        <dbReference type="ChEBI" id="CHEBI:24875"/>
        <label>1</label>
    </ligand>
</feature>
<feature type="binding site" evidence="2">
    <location>
        <position position="67"/>
    </location>
    <ligand>
        <name>Fe cation</name>
        <dbReference type="ChEBI" id="CHEBI:24875"/>
        <label>2</label>
    </ligand>
</feature>
<evidence type="ECO:0000256" key="1">
    <source>
        <dbReference type="PIRSR" id="PIRSR004789-50"/>
    </source>
</evidence>
<dbReference type="Proteomes" id="UP000541810">
    <property type="component" value="Unassembled WGS sequence"/>
</dbReference>
<dbReference type="InterPro" id="IPR005235">
    <property type="entry name" value="YmdB-like"/>
</dbReference>
<feature type="active site" description="Proton donor" evidence="1">
    <location>
        <position position="68"/>
    </location>
</feature>
<keyword evidence="2" id="KW-0479">Metal-binding</keyword>
<reference evidence="3 4" key="1">
    <citation type="submission" date="2020-08" db="EMBL/GenBank/DDBJ databases">
        <title>Genomic Encyclopedia of Type Strains, Phase IV (KMG-IV): sequencing the most valuable type-strain genomes for metagenomic binning, comparative biology and taxonomic classification.</title>
        <authorList>
            <person name="Goeker M."/>
        </authorList>
    </citation>
    <scope>NUCLEOTIDE SEQUENCE [LARGE SCALE GENOMIC DNA]</scope>
    <source>
        <strain evidence="3 4">DSM 103725</strain>
    </source>
</reference>
<dbReference type="GO" id="GO:0004113">
    <property type="term" value="F:2',3'-cyclic-nucleotide 3'-phosphodiesterase activity"/>
    <property type="evidence" value="ECO:0007669"/>
    <property type="project" value="TreeGrafter"/>
</dbReference>
<dbReference type="SUPFAM" id="SSF56300">
    <property type="entry name" value="Metallo-dependent phosphatases"/>
    <property type="match status" value="1"/>
</dbReference>
<protein>
    <recommendedName>
        <fullName evidence="5">Metallophosphoesterase</fullName>
    </recommendedName>
</protein>
<dbReference type="AlphaFoldDB" id="A0A7X0H5X3"/>
<accession>A0A7X0H5X3</accession>
<evidence type="ECO:0000256" key="2">
    <source>
        <dbReference type="PIRSR" id="PIRSR004789-51"/>
    </source>
</evidence>
<proteinExistence type="predicted"/>
<feature type="binding site" evidence="2">
    <location>
        <position position="156"/>
    </location>
    <ligand>
        <name>Fe cation</name>
        <dbReference type="ChEBI" id="CHEBI:24875"/>
        <label>2</label>
    </ligand>
</feature>
<dbReference type="PANTHER" id="PTHR36303:SF1">
    <property type="entry name" value="2',3'-CYCLIC-NUCLEOTIDE 2'-PHOSPHODIESTERASE"/>
    <property type="match status" value="1"/>
</dbReference>
<dbReference type="GO" id="GO:0046872">
    <property type="term" value="F:metal ion binding"/>
    <property type="evidence" value="ECO:0007669"/>
    <property type="project" value="UniProtKB-KW"/>
</dbReference>
<dbReference type="RefSeq" id="WP_184677223.1">
    <property type="nucleotide sequence ID" value="NZ_JACHGY010000001.1"/>
</dbReference>
<keyword evidence="4" id="KW-1185">Reference proteome</keyword>
<evidence type="ECO:0000313" key="4">
    <source>
        <dbReference type="Proteomes" id="UP000541810"/>
    </source>
</evidence>
<feature type="binding site" evidence="2">
    <location>
        <position position="8"/>
    </location>
    <ligand>
        <name>Fe cation</name>
        <dbReference type="ChEBI" id="CHEBI:24875"/>
        <label>1</label>
    </ligand>
</feature>
<name>A0A7X0H5X3_9BACT</name>
<evidence type="ECO:0000313" key="3">
    <source>
        <dbReference type="EMBL" id="MBB6429652.1"/>
    </source>
</evidence>
<organism evidence="3 4">
    <name type="scientific">Algisphaera agarilytica</name>
    <dbReference type="NCBI Taxonomy" id="1385975"/>
    <lineage>
        <taxon>Bacteria</taxon>
        <taxon>Pseudomonadati</taxon>
        <taxon>Planctomycetota</taxon>
        <taxon>Phycisphaerae</taxon>
        <taxon>Phycisphaerales</taxon>
        <taxon>Phycisphaeraceae</taxon>
        <taxon>Algisphaera</taxon>
    </lineage>
</organism>